<feature type="region of interest" description="Disordered" evidence="2">
    <location>
        <begin position="61"/>
        <end position="121"/>
    </location>
</feature>
<sequence>MAEAHGKTNALGGRVEGSPLGPQPTIITVALKMRKNAEVSVFEVNIRFVGGLLSAYYLSGKEEDGRPSAPRSQDGYRPISPSGPTAVGAPRPPPAVADEHESDAPASSCLSSHSYDRATSD</sequence>
<dbReference type="InterPro" id="IPR012341">
    <property type="entry name" value="6hp_glycosidase-like_sf"/>
</dbReference>
<organism evidence="3 4">
    <name type="scientific">Liparis tanakae</name>
    <name type="common">Tanaka's snailfish</name>
    <dbReference type="NCBI Taxonomy" id="230148"/>
    <lineage>
        <taxon>Eukaryota</taxon>
        <taxon>Metazoa</taxon>
        <taxon>Chordata</taxon>
        <taxon>Craniata</taxon>
        <taxon>Vertebrata</taxon>
        <taxon>Euteleostomi</taxon>
        <taxon>Actinopterygii</taxon>
        <taxon>Neopterygii</taxon>
        <taxon>Teleostei</taxon>
        <taxon>Neoteleostei</taxon>
        <taxon>Acanthomorphata</taxon>
        <taxon>Eupercaria</taxon>
        <taxon>Perciformes</taxon>
        <taxon>Cottioidei</taxon>
        <taxon>Cottales</taxon>
        <taxon>Liparidae</taxon>
        <taxon>Liparis</taxon>
    </lineage>
</organism>
<proteinExistence type="inferred from homology"/>
<dbReference type="GO" id="GO:0016020">
    <property type="term" value="C:membrane"/>
    <property type="evidence" value="ECO:0007669"/>
    <property type="project" value="InterPro"/>
</dbReference>
<evidence type="ECO:0000313" key="3">
    <source>
        <dbReference type="EMBL" id="TNN68579.1"/>
    </source>
</evidence>
<comment type="similarity">
    <text evidence="1">Belongs to the glycosyl hydrolase 47 family.</text>
</comment>
<dbReference type="GO" id="GO:0005509">
    <property type="term" value="F:calcium ion binding"/>
    <property type="evidence" value="ECO:0007669"/>
    <property type="project" value="InterPro"/>
</dbReference>
<dbReference type="InterPro" id="IPR001382">
    <property type="entry name" value="Glyco_hydro_47"/>
</dbReference>
<dbReference type="InterPro" id="IPR036026">
    <property type="entry name" value="Seven-hairpin_glycosidases"/>
</dbReference>
<evidence type="ECO:0000313" key="4">
    <source>
        <dbReference type="Proteomes" id="UP000314294"/>
    </source>
</evidence>
<dbReference type="Proteomes" id="UP000314294">
    <property type="component" value="Unassembled WGS sequence"/>
</dbReference>
<evidence type="ECO:0000256" key="1">
    <source>
        <dbReference type="ARBA" id="ARBA00007658"/>
    </source>
</evidence>
<dbReference type="Gene3D" id="1.50.10.10">
    <property type="match status" value="1"/>
</dbReference>
<name>A0A4Z2HRV3_9TELE</name>
<dbReference type="AlphaFoldDB" id="A0A4Z2HRV3"/>
<dbReference type="OrthoDB" id="8118055at2759"/>
<gene>
    <name evidence="3" type="primary">MAN1A1_1</name>
    <name evidence="3" type="ORF">EYF80_021225</name>
</gene>
<feature type="region of interest" description="Disordered" evidence="2">
    <location>
        <begin position="1"/>
        <end position="23"/>
    </location>
</feature>
<dbReference type="EMBL" id="SRLO01000188">
    <property type="protein sequence ID" value="TNN68579.1"/>
    <property type="molecule type" value="Genomic_DNA"/>
</dbReference>
<comment type="caution">
    <text evidence="3">The sequence shown here is derived from an EMBL/GenBank/DDBJ whole genome shotgun (WGS) entry which is preliminary data.</text>
</comment>
<dbReference type="GO" id="GO:0004571">
    <property type="term" value="F:mannosyl-oligosaccharide 1,2-alpha-mannosidase activity"/>
    <property type="evidence" value="ECO:0007669"/>
    <property type="project" value="InterPro"/>
</dbReference>
<protein>
    <submittedName>
        <fullName evidence="3">Mannosyl-oligosaccharide 1,2-alpha-mannosidase IA</fullName>
    </submittedName>
</protein>
<dbReference type="SUPFAM" id="SSF48225">
    <property type="entry name" value="Seven-hairpin glycosidases"/>
    <property type="match status" value="1"/>
</dbReference>
<keyword evidence="4" id="KW-1185">Reference proteome</keyword>
<dbReference type="GO" id="GO:0005975">
    <property type="term" value="P:carbohydrate metabolic process"/>
    <property type="evidence" value="ECO:0007669"/>
    <property type="project" value="InterPro"/>
</dbReference>
<dbReference type="Pfam" id="PF01532">
    <property type="entry name" value="Glyco_hydro_47"/>
    <property type="match status" value="1"/>
</dbReference>
<accession>A0A4Z2HRV3</accession>
<reference evidence="3 4" key="1">
    <citation type="submission" date="2019-03" db="EMBL/GenBank/DDBJ databases">
        <title>First draft genome of Liparis tanakae, snailfish: a comprehensive survey of snailfish specific genes.</title>
        <authorList>
            <person name="Kim W."/>
            <person name="Song I."/>
            <person name="Jeong J.-H."/>
            <person name="Kim D."/>
            <person name="Kim S."/>
            <person name="Ryu S."/>
            <person name="Song J.Y."/>
            <person name="Lee S.K."/>
        </authorList>
    </citation>
    <scope>NUCLEOTIDE SEQUENCE [LARGE SCALE GENOMIC DNA]</scope>
    <source>
        <tissue evidence="3">Muscle</tissue>
    </source>
</reference>
<evidence type="ECO:0000256" key="2">
    <source>
        <dbReference type="SAM" id="MobiDB-lite"/>
    </source>
</evidence>